<dbReference type="GO" id="GO:0005829">
    <property type="term" value="C:cytosol"/>
    <property type="evidence" value="ECO:0007669"/>
    <property type="project" value="TreeGrafter"/>
</dbReference>
<dbReference type="KEGG" id="gar:AOZ07_13005"/>
<evidence type="ECO:0000313" key="7">
    <source>
        <dbReference type="Proteomes" id="UP001060018"/>
    </source>
</evidence>
<sequence length="224" mass="24516">MRVLLIEDEPYIAEAVQQGLQQAGIAADVAMDGHRAIELLSLNDYDVAVVDRDIPGPSGDEVVAWLHEKRLGTRVLMLTAATRLDDKISGFEAGADDYLTKPFALKEVILRLHALSRRPAVSAPPVMELRGITLNPFKRTVQRNGVGIDLSKKQFAILQILMEADGGVVSSEELLEKAWDVNADPFTAVVRVTMSSLRKRLGEPTPIETVTGVGYRLVDPEFSA</sequence>
<dbReference type="Pfam" id="PF00486">
    <property type="entry name" value="Trans_reg_C"/>
    <property type="match status" value="1"/>
</dbReference>
<accession>A0AA95BS52</accession>
<dbReference type="InterPro" id="IPR001789">
    <property type="entry name" value="Sig_transdc_resp-reg_receiver"/>
</dbReference>
<reference evidence="6" key="1">
    <citation type="journal article" date="2022" name="Pest Manag. Sci.">
        <title>Glutamicibacter halophytocola-mediated host fitness of potato tuber moth on Solanaceae crops.</title>
        <authorList>
            <person name="Wang W."/>
            <person name="Xiao G."/>
            <person name="Du G."/>
            <person name="Chang L."/>
            <person name="Yang Y."/>
            <person name="Ye J."/>
            <person name="Chen B."/>
        </authorList>
    </citation>
    <scope>NUCLEOTIDE SEQUENCE</scope>
    <source>
        <strain evidence="6">S2</strain>
    </source>
</reference>
<keyword evidence="2" id="KW-0597">Phosphoprotein</keyword>
<dbReference type="Gene3D" id="3.40.50.2300">
    <property type="match status" value="1"/>
</dbReference>
<evidence type="ECO:0000256" key="3">
    <source>
        <dbReference type="PROSITE-ProRule" id="PRU01091"/>
    </source>
</evidence>
<dbReference type="EMBL" id="CP102487">
    <property type="protein sequence ID" value="UUX58153.1"/>
    <property type="molecule type" value="Genomic_DNA"/>
</dbReference>
<dbReference type="Gene3D" id="6.10.250.690">
    <property type="match status" value="1"/>
</dbReference>
<dbReference type="PROSITE" id="PS50110">
    <property type="entry name" value="RESPONSE_REGULATORY"/>
    <property type="match status" value="1"/>
</dbReference>
<dbReference type="GO" id="GO:0032993">
    <property type="term" value="C:protein-DNA complex"/>
    <property type="evidence" value="ECO:0007669"/>
    <property type="project" value="TreeGrafter"/>
</dbReference>
<protein>
    <submittedName>
        <fullName evidence="6">Response regulator transcription factor</fullName>
    </submittedName>
</protein>
<dbReference type="CDD" id="cd00383">
    <property type="entry name" value="trans_reg_C"/>
    <property type="match status" value="1"/>
</dbReference>
<name>A0AA95BS52_9MICC</name>
<gene>
    <name evidence="6" type="ORF">NUH22_12680</name>
</gene>
<dbReference type="SMART" id="SM00862">
    <property type="entry name" value="Trans_reg_C"/>
    <property type="match status" value="1"/>
</dbReference>
<dbReference type="Gene3D" id="1.10.10.10">
    <property type="entry name" value="Winged helix-like DNA-binding domain superfamily/Winged helix DNA-binding domain"/>
    <property type="match status" value="1"/>
</dbReference>
<dbReference type="Pfam" id="PF00072">
    <property type="entry name" value="Response_reg"/>
    <property type="match status" value="1"/>
</dbReference>
<keyword evidence="1 3" id="KW-0238">DNA-binding</keyword>
<dbReference type="GO" id="GO:0000976">
    <property type="term" value="F:transcription cis-regulatory region binding"/>
    <property type="evidence" value="ECO:0007669"/>
    <property type="project" value="TreeGrafter"/>
</dbReference>
<dbReference type="SMART" id="SM00448">
    <property type="entry name" value="REC"/>
    <property type="match status" value="1"/>
</dbReference>
<dbReference type="InterPro" id="IPR036388">
    <property type="entry name" value="WH-like_DNA-bd_sf"/>
</dbReference>
<dbReference type="PANTHER" id="PTHR48111:SF36">
    <property type="entry name" value="TRANSCRIPTIONAL REGULATORY PROTEIN CUTR"/>
    <property type="match status" value="1"/>
</dbReference>
<dbReference type="GO" id="GO:0000156">
    <property type="term" value="F:phosphorelay response regulator activity"/>
    <property type="evidence" value="ECO:0007669"/>
    <property type="project" value="TreeGrafter"/>
</dbReference>
<dbReference type="InterPro" id="IPR011006">
    <property type="entry name" value="CheY-like_superfamily"/>
</dbReference>
<dbReference type="AlphaFoldDB" id="A0AA95BS52"/>
<dbReference type="InterPro" id="IPR001867">
    <property type="entry name" value="OmpR/PhoB-type_DNA-bd"/>
</dbReference>
<dbReference type="GO" id="GO:0006355">
    <property type="term" value="P:regulation of DNA-templated transcription"/>
    <property type="evidence" value="ECO:0007669"/>
    <property type="project" value="InterPro"/>
</dbReference>
<dbReference type="SUPFAM" id="SSF52172">
    <property type="entry name" value="CheY-like"/>
    <property type="match status" value="1"/>
</dbReference>
<organism evidence="6 7">
    <name type="scientific">Glutamicibacter halophytocola</name>
    <dbReference type="NCBI Taxonomy" id="1933880"/>
    <lineage>
        <taxon>Bacteria</taxon>
        <taxon>Bacillati</taxon>
        <taxon>Actinomycetota</taxon>
        <taxon>Actinomycetes</taxon>
        <taxon>Micrococcales</taxon>
        <taxon>Micrococcaceae</taxon>
        <taxon>Glutamicibacter</taxon>
    </lineage>
</organism>
<dbReference type="InterPro" id="IPR039420">
    <property type="entry name" value="WalR-like"/>
</dbReference>
<feature type="DNA-binding region" description="OmpR/PhoB-type" evidence="3">
    <location>
        <begin position="124"/>
        <end position="219"/>
    </location>
</feature>
<evidence type="ECO:0000259" key="5">
    <source>
        <dbReference type="PROSITE" id="PS51755"/>
    </source>
</evidence>
<feature type="domain" description="OmpR/PhoB-type" evidence="5">
    <location>
        <begin position="124"/>
        <end position="219"/>
    </location>
</feature>
<proteinExistence type="predicted"/>
<feature type="domain" description="Response regulatory" evidence="4">
    <location>
        <begin position="2"/>
        <end position="116"/>
    </location>
</feature>
<dbReference type="RefSeq" id="WP_060702376.1">
    <property type="nucleotide sequence ID" value="NZ_CP012750.1"/>
</dbReference>
<evidence type="ECO:0000313" key="6">
    <source>
        <dbReference type="EMBL" id="UUX58153.1"/>
    </source>
</evidence>
<dbReference type="PROSITE" id="PS51755">
    <property type="entry name" value="OMPR_PHOB"/>
    <property type="match status" value="1"/>
</dbReference>
<evidence type="ECO:0000256" key="1">
    <source>
        <dbReference type="ARBA" id="ARBA00023125"/>
    </source>
</evidence>
<dbReference type="PANTHER" id="PTHR48111">
    <property type="entry name" value="REGULATOR OF RPOS"/>
    <property type="match status" value="1"/>
</dbReference>
<feature type="modified residue" description="4-aspartylphosphate" evidence="2">
    <location>
        <position position="51"/>
    </location>
</feature>
<evidence type="ECO:0000259" key="4">
    <source>
        <dbReference type="PROSITE" id="PS50110"/>
    </source>
</evidence>
<dbReference type="Proteomes" id="UP001060018">
    <property type="component" value="Chromosome"/>
</dbReference>
<evidence type="ECO:0000256" key="2">
    <source>
        <dbReference type="PROSITE-ProRule" id="PRU00169"/>
    </source>
</evidence>